<dbReference type="HOGENOM" id="CLU_2019943_0_0_4"/>
<accession>Q2L1Q2</accession>
<proteinExistence type="predicted"/>
<dbReference type="OrthoDB" id="6053567at2"/>
<feature type="non-terminal residue" evidence="1">
    <location>
        <position position="1"/>
    </location>
</feature>
<dbReference type="KEGG" id="bav:BAV1596"/>
<reference evidence="1 2" key="1">
    <citation type="journal article" date="2006" name="J. Bacteriol.">
        <title>Comparison of the genome sequence of the poultry pathogen Bordetella avium with those of B. bronchiseptica, B. pertussis, and B. parapertussis reveals extensive diversity in surface structures associated with host interaction.</title>
        <authorList>
            <person name="Sebaihia M."/>
            <person name="Preston A."/>
            <person name="Maskell D.J."/>
            <person name="Kuzmiak H."/>
            <person name="Connell T.D."/>
            <person name="King N.D."/>
            <person name="Orndorff P.E."/>
            <person name="Miyamoto D.M."/>
            <person name="Thomson N.R."/>
            <person name="Harris D."/>
            <person name="Goble A."/>
            <person name="Lord A."/>
            <person name="Murphy L."/>
            <person name="Quail M.A."/>
            <person name="Rutter S."/>
            <person name="Squares R."/>
            <person name="Squares S."/>
            <person name="Woodward J."/>
            <person name="Parkhill J."/>
            <person name="Temple L.M."/>
        </authorList>
    </citation>
    <scope>NUCLEOTIDE SEQUENCE [LARGE SCALE GENOMIC DNA]</scope>
    <source>
        <strain evidence="1 2">197N</strain>
    </source>
</reference>
<evidence type="ECO:0000313" key="1">
    <source>
        <dbReference type="EMBL" id="CAJ49206.1"/>
    </source>
</evidence>
<dbReference type="InterPro" id="IPR036709">
    <property type="entry name" value="Autotransporte_beta_dom_sf"/>
</dbReference>
<gene>
    <name evidence="1" type="ordered locus">BAV1596</name>
</gene>
<dbReference type="Proteomes" id="UP000001977">
    <property type="component" value="Chromosome"/>
</dbReference>
<dbReference type="EMBL" id="AM167904">
    <property type="protein sequence ID" value="CAJ49206.1"/>
    <property type="molecule type" value="Genomic_DNA"/>
</dbReference>
<dbReference type="NCBIfam" id="TIGR01414">
    <property type="entry name" value="autotrans_barl"/>
    <property type="match status" value="1"/>
</dbReference>
<dbReference type="GO" id="GO:0019867">
    <property type="term" value="C:outer membrane"/>
    <property type="evidence" value="ECO:0007669"/>
    <property type="project" value="InterPro"/>
</dbReference>
<dbReference type="InterPro" id="IPR006315">
    <property type="entry name" value="OM_autotransptr_brl_dom"/>
</dbReference>
<dbReference type="RefSeq" id="WP_012417268.1">
    <property type="nucleotide sequence ID" value="NC_010645.1"/>
</dbReference>
<dbReference type="eggNOG" id="COG3468">
    <property type="taxonomic scope" value="Bacteria"/>
</dbReference>
<evidence type="ECO:0000313" key="2">
    <source>
        <dbReference type="Proteomes" id="UP000001977"/>
    </source>
</evidence>
<dbReference type="SUPFAM" id="SSF103515">
    <property type="entry name" value="Autotransporter"/>
    <property type="match status" value="1"/>
</dbReference>
<protein>
    <submittedName>
        <fullName evidence="1">Autotransporter (Partial)</fullName>
    </submittedName>
</protein>
<sequence>MRPLLGGAHHLSSGALRFNASLDRDSASGLVISRPPPPALTFTATVRLAIGNEFMGNTQTRFHARDRYIPFRTDLGGAWGETKVGLTGNITKNLSIYTHAGYQRTFNGKSQQWDGKIGLRISW</sequence>
<organism evidence="1 2">
    <name type="scientific">Bordetella avium (strain 197N)</name>
    <dbReference type="NCBI Taxonomy" id="360910"/>
    <lineage>
        <taxon>Bacteria</taxon>
        <taxon>Pseudomonadati</taxon>
        <taxon>Pseudomonadota</taxon>
        <taxon>Betaproteobacteria</taxon>
        <taxon>Burkholderiales</taxon>
        <taxon>Alcaligenaceae</taxon>
        <taxon>Bordetella</taxon>
    </lineage>
</organism>
<name>Q2L1Q2_BORA1</name>
<keyword evidence="2" id="KW-1185">Reference proteome</keyword>
<dbReference type="AlphaFoldDB" id="Q2L1Q2"/>
<dbReference type="Gene3D" id="2.40.128.130">
    <property type="entry name" value="Autotransporter beta-domain"/>
    <property type="match status" value="1"/>
</dbReference>